<name>A0ABZ1XSQ1_9ACTN</name>
<feature type="compositionally biased region" description="Low complexity" evidence="1">
    <location>
        <begin position="361"/>
        <end position="371"/>
    </location>
</feature>
<feature type="signal peptide" evidence="2">
    <location>
        <begin position="1"/>
        <end position="22"/>
    </location>
</feature>
<feature type="compositionally biased region" description="Polar residues" evidence="1">
    <location>
        <begin position="385"/>
        <end position="394"/>
    </location>
</feature>
<feature type="chain" id="PRO_5047314459" description="DUF6777 domain-containing protein" evidence="2">
    <location>
        <begin position="23"/>
        <end position="406"/>
    </location>
</feature>
<keyword evidence="2" id="KW-0732">Signal</keyword>
<dbReference type="PROSITE" id="PS51257">
    <property type="entry name" value="PROKAR_LIPOPROTEIN"/>
    <property type="match status" value="1"/>
</dbReference>
<sequence>MRPIPRRFTLAAAVMSIGVLVAACGSDSGGNSASDQKELFLQPVAASGPDPFTESTAKAAKPLTPSQPPSSAPSSPTATVQAIRAVSGSTPGLYGGTQSVASCDVEQQIRFLSADRVKARAFSETAGINPDDLPSFLRGLTPVVLRADTRVTNHGFKDGHATAFQSVLQAGTAVMVDDHGTPRVRCACGNPLKPPVATRGAASRGQSWPGYQPQRTVVINRTTTVINSLIIVNVINNTWIERPTGDHGRHDRERPDIQIDPTAPVVTDSPSVPVSPDQSSPAVSPSESTPSTSSTSPSTNCPSTTPTVTVTQSPPSVPPGGTAPSAPTTSASGCPTATVTVSPKLTSKPPSLPVTPSQQIVPTPSTELPTLPSEPPPVFPPESSGGQIPSGTSDFDTEPPLDARLS</sequence>
<evidence type="ECO:0000256" key="1">
    <source>
        <dbReference type="SAM" id="MobiDB-lite"/>
    </source>
</evidence>
<organism evidence="4 5">
    <name type="scientific">Streptomyces melanogenes</name>
    <dbReference type="NCBI Taxonomy" id="67326"/>
    <lineage>
        <taxon>Bacteria</taxon>
        <taxon>Bacillati</taxon>
        <taxon>Actinomycetota</taxon>
        <taxon>Actinomycetes</taxon>
        <taxon>Kitasatosporales</taxon>
        <taxon>Streptomycetaceae</taxon>
        <taxon>Streptomyces</taxon>
    </lineage>
</organism>
<dbReference type="InterPro" id="IPR046704">
    <property type="entry name" value="DUF6777"/>
</dbReference>
<dbReference type="Proteomes" id="UP001432060">
    <property type="component" value="Chromosome"/>
</dbReference>
<feature type="compositionally biased region" description="Basic and acidic residues" evidence="1">
    <location>
        <begin position="243"/>
        <end position="257"/>
    </location>
</feature>
<feature type="domain" description="DUF6777" evidence="3">
    <location>
        <begin position="84"/>
        <end position="245"/>
    </location>
</feature>
<proteinExistence type="predicted"/>
<evidence type="ECO:0000313" key="4">
    <source>
        <dbReference type="EMBL" id="WUT86402.1"/>
    </source>
</evidence>
<protein>
    <recommendedName>
        <fullName evidence="3">DUF6777 domain-containing protein</fullName>
    </recommendedName>
</protein>
<evidence type="ECO:0000313" key="5">
    <source>
        <dbReference type="Proteomes" id="UP001432060"/>
    </source>
</evidence>
<dbReference type="Pfam" id="PF20568">
    <property type="entry name" value="DUF6777"/>
    <property type="match status" value="1"/>
</dbReference>
<evidence type="ECO:0000259" key="3">
    <source>
        <dbReference type="Pfam" id="PF20568"/>
    </source>
</evidence>
<evidence type="ECO:0000256" key="2">
    <source>
        <dbReference type="SAM" id="SignalP"/>
    </source>
</evidence>
<feature type="compositionally biased region" description="Low complexity" evidence="1">
    <location>
        <begin position="261"/>
        <end position="349"/>
    </location>
</feature>
<feature type="region of interest" description="Disordered" evidence="1">
    <location>
        <begin position="45"/>
        <end position="80"/>
    </location>
</feature>
<keyword evidence="5" id="KW-1185">Reference proteome</keyword>
<gene>
    <name evidence="4" type="ORF">OG515_31490</name>
</gene>
<dbReference type="EMBL" id="CP109019">
    <property type="protein sequence ID" value="WUT86402.1"/>
    <property type="molecule type" value="Genomic_DNA"/>
</dbReference>
<reference evidence="4" key="1">
    <citation type="submission" date="2022-10" db="EMBL/GenBank/DDBJ databases">
        <title>The complete genomes of actinobacterial strains from the NBC collection.</title>
        <authorList>
            <person name="Joergensen T.S."/>
            <person name="Alvarez Arevalo M."/>
            <person name="Sterndorff E.B."/>
            <person name="Faurdal D."/>
            <person name="Vuksanovic O."/>
            <person name="Mourched A.-S."/>
            <person name="Charusanti P."/>
            <person name="Shaw S."/>
            <person name="Blin K."/>
            <person name="Weber T."/>
        </authorList>
    </citation>
    <scope>NUCLEOTIDE SEQUENCE</scope>
    <source>
        <strain evidence="4">NBC_00668</strain>
    </source>
</reference>
<feature type="region of interest" description="Disordered" evidence="1">
    <location>
        <begin position="241"/>
        <end position="406"/>
    </location>
</feature>
<dbReference type="RefSeq" id="WP_329402678.1">
    <property type="nucleotide sequence ID" value="NZ_CP109019.1"/>
</dbReference>
<accession>A0ABZ1XSQ1</accession>